<dbReference type="SUPFAM" id="SSF109604">
    <property type="entry name" value="HD-domain/PDEase-like"/>
    <property type="match status" value="1"/>
</dbReference>
<keyword evidence="4" id="KW-1185">Reference proteome</keyword>
<dbReference type="AlphaFoldDB" id="A0A5C4TE52"/>
<dbReference type="OrthoDB" id="9759601at2"/>
<feature type="region of interest" description="Disordered" evidence="1">
    <location>
        <begin position="1"/>
        <end position="82"/>
    </location>
</feature>
<dbReference type="InterPro" id="IPR003607">
    <property type="entry name" value="HD/PDEase_dom"/>
</dbReference>
<dbReference type="Gene3D" id="1.10.3210.10">
    <property type="entry name" value="Hypothetical protein af1432"/>
    <property type="match status" value="1"/>
</dbReference>
<evidence type="ECO:0000256" key="1">
    <source>
        <dbReference type="SAM" id="MobiDB-lite"/>
    </source>
</evidence>
<dbReference type="PROSITE" id="PS51832">
    <property type="entry name" value="HD_GYP"/>
    <property type="match status" value="1"/>
</dbReference>
<name>A0A5C4TE52_9BACL</name>
<gene>
    <name evidence="3" type="ORF">FE784_06130</name>
</gene>
<dbReference type="EMBL" id="VDCQ01000006">
    <property type="protein sequence ID" value="TNJ67122.1"/>
    <property type="molecule type" value="Genomic_DNA"/>
</dbReference>
<organism evidence="3 4">
    <name type="scientific">Paenibacillus hemerocallicola</name>
    <dbReference type="NCBI Taxonomy" id="1172614"/>
    <lineage>
        <taxon>Bacteria</taxon>
        <taxon>Bacillati</taxon>
        <taxon>Bacillota</taxon>
        <taxon>Bacilli</taxon>
        <taxon>Bacillales</taxon>
        <taxon>Paenibacillaceae</taxon>
        <taxon>Paenibacillus</taxon>
    </lineage>
</organism>
<dbReference type="PANTHER" id="PTHR43155:SF2">
    <property type="entry name" value="CYCLIC DI-GMP PHOSPHODIESTERASE PA4108"/>
    <property type="match status" value="1"/>
</dbReference>
<feature type="compositionally biased region" description="Basic and acidic residues" evidence="1">
    <location>
        <begin position="51"/>
        <end position="67"/>
    </location>
</feature>
<dbReference type="CDD" id="cd00077">
    <property type="entry name" value="HDc"/>
    <property type="match status" value="1"/>
</dbReference>
<dbReference type="InterPro" id="IPR037522">
    <property type="entry name" value="HD_GYP_dom"/>
</dbReference>
<feature type="domain" description="HD-GYP" evidence="2">
    <location>
        <begin position="231"/>
        <end position="427"/>
    </location>
</feature>
<proteinExistence type="predicted"/>
<protein>
    <submittedName>
        <fullName evidence="3">HD-GYP domain-containing protein</fullName>
    </submittedName>
</protein>
<dbReference type="PANTHER" id="PTHR43155">
    <property type="entry name" value="CYCLIC DI-GMP PHOSPHODIESTERASE PA4108-RELATED"/>
    <property type="match status" value="1"/>
</dbReference>
<comment type="caution">
    <text evidence="3">The sequence shown here is derived from an EMBL/GenBank/DDBJ whole genome shotgun (WGS) entry which is preliminary data.</text>
</comment>
<dbReference type="SMART" id="SM00471">
    <property type="entry name" value="HDc"/>
    <property type="match status" value="1"/>
</dbReference>
<sequence>MPQERAEIERRYRDPTGGRPAERPVFRRQYPVRMGICGMPGRQARSRGKHLRPDYRRRDGSEHDSESGKANPDQENVFGPGMRRQVLHGHIRNDRKQDVRRWKLQAESLITDEIVSTRARDRRRIMSGGGGDCVQERRTGPYRYVGYRLNKNMYNRAGVLIVPVHTVLASKDVELLVRQQVRLRDEDVERLPVLDLIETAIREVKSAFDKIRHSERVPLDRFHEKIIPIIVKMSEHPDLNLIFALLERKDEYTYRHSIGVALIAKLIGKAKELPAQELLELTSAAFLHDIGKVKIPDDILNKAGKLTPNEFELIQNHTIYGYELLKHVSGIPHRHALVALQHHEREDGSGYPGGLTGEAIDCHSKIVAVADVFHAMISKRVYKNPVPFYKVLVEMSENAYGTLEPSTTLCFLKRIMDMLIGNRVVLSNGDVGKIVMIHAADPIHPLVEVDGTYVDLSKVRTLHLERVI</sequence>
<accession>A0A5C4TE52</accession>
<evidence type="ECO:0000313" key="4">
    <source>
        <dbReference type="Proteomes" id="UP000307943"/>
    </source>
</evidence>
<feature type="compositionally biased region" description="Basic and acidic residues" evidence="1">
    <location>
        <begin position="1"/>
        <end position="25"/>
    </location>
</feature>
<dbReference type="Proteomes" id="UP000307943">
    <property type="component" value="Unassembled WGS sequence"/>
</dbReference>
<evidence type="ECO:0000259" key="2">
    <source>
        <dbReference type="PROSITE" id="PS51832"/>
    </source>
</evidence>
<evidence type="ECO:0000313" key="3">
    <source>
        <dbReference type="EMBL" id="TNJ67122.1"/>
    </source>
</evidence>
<dbReference type="Pfam" id="PF13487">
    <property type="entry name" value="HD_5"/>
    <property type="match status" value="1"/>
</dbReference>
<reference evidence="3 4" key="1">
    <citation type="submission" date="2019-05" db="EMBL/GenBank/DDBJ databases">
        <title>We sequenced the genome of Paenibacillus hemerocallicola KCTC 33185 for further insight into its adaptation and study the phylogeny of Paenibacillus.</title>
        <authorList>
            <person name="Narsing Rao M.P."/>
        </authorList>
    </citation>
    <scope>NUCLEOTIDE SEQUENCE [LARGE SCALE GENOMIC DNA]</scope>
    <source>
        <strain evidence="3 4">KCTC 33185</strain>
    </source>
</reference>